<dbReference type="AlphaFoldDB" id="A0A915Z3S4"/>
<name>A0A915Z3S4_9GLOM</name>
<evidence type="ECO:0000313" key="2">
    <source>
        <dbReference type="Proteomes" id="UP000684084"/>
    </source>
</evidence>
<gene>
    <name evidence="1" type="ORF">CHRIB12_LOCUS8520</name>
</gene>
<organism evidence="1 2">
    <name type="scientific">Rhizophagus irregularis</name>
    <dbReference type="NCBI Taxonomy" id="588596"/>
    <lineage>
        <taxon>Eukaryota</taxon>
        <taxon>Fungi</taxon>
        <taxon>Fungi incertae sedis</taxon>
        <taxon>Mucoromycota</taxon>
        <taxon>Glomeromycotina</taxon>
        <taxon>Glomeromycetes</taxon>
        <taxon>Glomerales</taxon>
        <taxon>Glomeraceae</taxon>
        <taxon>Rhizophagus</taxon>
    </lineage>
</organism>
<reference evidence="1" key="1">
    <citation type="submission" date="2020-05" db="EMBL/GenBank/DDBJ databases">
        <authorList>
            <person name="Rincon C."/>
            <person name="Sanders R I."/>
            <person name="Robbins C."/>
            <person name="Chaturvedi A."/>
        </authorList>
    </citation>
    <scope>NUCLEOTIDE SEQUENCE</scope>
    <source>
        <strain evidence="1">CHB12</strain>
    </source>
</reference>
<protein>
    <submittedName>
        <fullName evidence="1">Uncharacterized protein</fullName>
    </submittedName>
</protein>
<comment type="caution">
    <text evidence="1">The sequence shown here is derived from an EMBL/GenBank/DDBJ whole genome shotgun (WGS) entry which is preliminary data.</text>
</comment>
<accession>A0A915Z3S4</accession>
<dbReference type="Proteomes" id="UP000684084">
    <property type="component" value="Unassembled WGS sequence"/>
</dbReference>
<dbReference type="EMBL" id="CAGKOT010000016">
    <property type="protein sequence ID" value="CAB5361219.1"/>
    <property type="molecule type" value="Genomic_DNA"/>
</dbReference>
<dbReference type="OrthoDB" id="2409494at2759"/>
<dbReference type="VEuPathDB" id="FungiDB:RhiirFUN_019047"/>
<sequence>MAENFYVGYSELVRYLKENKAWSYAVFLNCHRDTILTTVRPSDSWLALDSTWTRRFLFKAKEFNPENFATLERKVKAECANKGFQEYWEKLIYEQKEMSVNRTHLMNSMDMYGVAGEQNYQKITSRGYLKAFGETSEAELGSSKNPFIVSEHGMDSINNQDEVWPSH</sequence>
<evidence type="ECO:0000313" key="1">
    <source>
        <dbReference type="EMBL" id="CAB5361219.1"/>
    </source>
</evidence>
<proteinExistence type="predicted"/>